<comment type="caution">
    <text evidence="1">The sequence shown here is derived from an EMBL/GenBank/DDBJ whole genome shotgun (WGS) entry which is preliminary data.</text>
</comment>
<evidence type="ECO:0000313" key="2">
    <source>
        <dbReference type="Proteomes" id="UP000552757"/>
    </source>
</evidence>
<accession>A0A7W6GP14</accession>
<reference evidence="1 2" key="1">
    <citation type="submission" date="2020-08" db="EMBL/GenBank/DDBJ databases">
        <title>Genomic Encyclopedia of Type Strains, Phase IV (KMG-IV): sequencing the most valuable type-strain genomes for metagenomic binning, comparative biology and taxonomic classification.</title>
        <authorList>
            <person name="Goeker M."/>
        </authorList>
    </citation>
    <scope>NUCLEOTIDE SEQUENCE [LARGE SCALE GENOMIC DNA]</scope>
    <source>
        <strain evidence="1 2">DSM 29348</strain>
    </source>
</reference>
<protein>
    <recommendedName>
        <fullName evidence="3">HEAT repeat domain-containing protein</fullName>
    </recommendedName>
</protein>
<sequence>MSAGVAALAQAVAAAQASDDVAAAVDRIMPFLADTGWLDALLRDGCRAMAADALSLWPLRASRSGGARQLLLARSERIVATLAIIDPMEPGKALEPVAFVGRRLLCRPLGGAAAPAMLYELADGQAASRDMIALSPDKVHALDESRFAWRFMPARRPVVLLRAHIAGPGPVSIHRHDGADGARLSSILADEEHDRAMMMLSLLRMQGRTDAAALFRAALDAPSGLQRWAAMREWLALDTAAALPDLAAMADGDADAAVRDVARQTLDRAQPCPA</sequence>
<dbReference type="RefSeq" id="WP_221214338.1">
    <property type="nucleotide sequence ID" value="NZ_JACIEB010000004.1"/>
</dbReference>
<dbReference type="Proteomes" id="UP000552757">
    <property type="component" value="Unassembled WGS sequence"/>
</dbReference>
<evidence type="ECO:0008006" key="3">
    <source>
        <dbReference type="Google" id="ProtNLM"/>
    </source>
</evidence>
<evidence type="ECO:0000313" key="1">
    <source>
        <dbReference type="EMBL" id="MBB3982385.1"/>
    </source>
</evidence>
<organism evidence="1 2">
    <name type="scientific">Sphingobium fontiphilum</name>
    <dbReference type="NCBI Taxonomy" id="944425"/>
    <lineage>
        <taxon>Bacteria</taxon>
        <taxon>Pseudomonadati</taxon>
        <taxon>Pseudomonadota</taxon>
        <taxon>Alphaproteobacteria</taxon>
        <taxon>Sphingomonadales</taxon>
        <taxon>Sphingomonadaceae</taxon>
        <taxon>Sphingobium</taxon>
    </lineage>
</organism>
<gene>
    <name evidence="1" type="ORF">GGR44_002048</name>
</gene>
<keyword evidence="2" id="KW-1185">Reference proteome</keyword>
<proteinExistence type="predicted"/>
<name>A0A7W6GP14_9SPHN</name>
<dbReference type="AlphaFoldDB" id="A0A7W6GP14"/>
<dbReference type="EMBL" id="JACIEB010000004">
    <property type="protein sequence ID" value="MBB3982385.1"/>
    <property type="molecule type" value="Genomic_DNA"/>
</dbReference>